<gene>
    <name evidence="2" type="primary">GORK</name>
    <name evidence="2" type="ORF">SNEC2469_LOCUS29295</name>
</gene>
<organism evidence="2 3">
    <name type="scientific">Symbiodinium necroappetens</name>
    <dbReference type="NCBI Taxonomy" id="1628268"/>
    <lineage>
        <taxon>Eukaryota</taxon>
        <taxon>Sar</taxon>
        <taxon>Alveolata</taxon>
        <taxon>Dinophyceae</taxon>
        <taxon>Suessiales</taxon>
        <taxon>Symbiodiniaceae</taxon>
        <taxon>Symbiodinium</taxon>
    </lineage>
</organism>
<accession>A0A813AYN2</accession>
<comment type="caution">
    <text evidence="2">The sequence shown here is derived from an EMBL/GenBank/DDBJ whole genome shotgun (WGS) entry which is preliminary data.</text>
</comment>
<evidence type="ECO:0000256" key="1">
    <source>
        <dbReference type="SAM" id="MobiDB-lite"/>
    </source>
</evidence>
<proteinExistence type="predicted"/>
<feature type="region of interest" description="Disordered" evidence="1">
    <location>
        <begin position="59"/>
        <end position="96"/>
    </location>
</feature>
<evidence type="ECO:0000313" key="3">
    <source>
        <dbReference type="Proteomes" id="UP000601435"/>
    </source>
</evidence>
<reference evidence="2" key="1">
    <citation type="submission" date="2021-02" db="EMBL/GenBank/DDBJ databases">
        <authorList>
            <person name="Dougan E. K."/>
            <person name="Rhodes N."/>
            <person name="Thang M."/>
            <person name="Chan C."/>
        </authorList>
    </citation>
    <scope>NUCLEOTIDE SEQUENCE</scope>
</reference>
<dbReference type="AlphaFoldDB" id="A0A813AYN2"/>
<protein>
    <submittedName>
        <fullName evidence="2">GORK protein</fullName>
    </submittedName>
</protein>
<keyword evidence="3" id="KW-1185">Reference proteome</keyword>
<dbReference type="Proteomes" id="UP000601435">
    <property type="component" value="Unassembled WGS sequence"/>
</dbReference>
<evidence type="ECO:0000313" key="2">
    <source>
        <dbReference type="EMBL" id="CAE7886096.1"/>
    </source>
</evidence>
<name>A0A813AYN2_9DINO</name>
<dbReference type="EMBL" id="CAJNJA010065564">
    <property type="protein sequence ID" value="CAE7886096.1"/>
    <property type="molecule type" value="Genomic_DNA"/>
</dbReference>
<sequence>MSAKLVEMDRAGLVKALSAMGVYDNKLLLASVSLLGTEVVPSYADQMATRYCFRISSTSFAPPAPPQGPGPAKNVPTKATETSKETEEGDLSPNNDRAELELANEKVAEGIQQAFI</sequence>